<name>A0A0G1A909_9BACT</name>
<proteinExistence type="predicted"/>
<dbReference type="InterPro" id="IPR029044">
    <property type="entry name" value="Nucleotide-diphossugar_trans"/>
</dbReference>
<dbReference type="Gene3D" id="3.90.550.10">
    <property type="entry name" value="Spore Coat Polysaccharide Biosynthesis Protein SpsA, Chain A"/>
    <property type="match status" value="1"/>
</dbReference>
<dbReference type="CDD" id="cd00761">
    <property type="entry name" value="Glyco_tranf_GTA_type"/>
    <property type="match status" value="1"/>
</dbReference>
<dbReference type="EMBL" id="LCDO01000001">
    <property type="protein sequence ID" value="KKS57537.1"/>
    <property type="molecule type" value="Genomic_DNA"/>
</dbReference>
<evidence type="ECO:0000259" key="1">
    <source>
        <dbReference type="Pfam" id="PF00535"/>
    </source>
</evidence>
<dbReference type="AlphaFoldDB" id="A0A0G1A909"/>
<evidence type="ECO:0000313" key="3">
    <source>
        <dbReference type="Proteomes" id="UP000034837"/>
    </source>
</evidence>
<reference evidence="2 3" key="1">
    <citation type="journal article" date="2015" name="Nature">
        <title>rRNA introns, odd ribosomes, and small enigmatic genomes across a large radiation of phyla.</title>
        <authorList>
            <person name="Brown C.T."/>
            <person name="Hug L.A."/>
            <person name="Thomas B.C."/>
            <person name="Sharon I."/>
            <person name="Castelle C.J."/>
            <person name="Singh A."/>
            <person name="Wilkins M.J."/>
            <person name="Williams K.H."/>
            <person name="Banfield J.F."/>
        </authorList>
    </citation>
    <scope>NUCLEOTIDE SEQUENCE [LARGE SCALE GENOMIC DNA]</scope>
</reference>
<dbReference type="SUPFAM" id="SSF53448">
    <property type="entry name" value="Nucleotide-diphospho-sugar transferases"/>
    <property type="match status" value="1"/>
</dbReference>
<organism evidence="2 3">
    <name type="scientific">Candidatus Magasanikbacteria bacterium GW2011_GWA2_42_32</name>
    <dbReference type="NCBI Taxonomy" id="1619039"/>
    <lineage>
        <taxon>Bacteria</taxon>
        <taxon>Candidatus Magasanikiibacteriota</taxon>
    </lineage>
</organism>
<gene>
    <name evidence="2" type="ORF">UV20_C0001G0177</name>
</gene>
<evidence type="ECO:0000313" key="2">
    <source>
        <dbReference type="EMBL" id="KKS57537.1"/>
    </source>
</evidence>
<dbReference type="PANTHER" id="PTHR43685:SF2">
    <property type="entry name" value="GLYCOSYLTRANSFERASE 2-LIKE DOMAIN-CONTAINING PROTEIN"/>
    <property type="match status" value="1"/>
</dbReference>
<sequence length="238" mass="28045">MPNPLISVIIPVYNHYTELFNSLKFLVKQTIFKKIEIIVVDDGSNAKDASYDKNILTKLFPQILFFERSHQGAPAARNFGFKRSQGEFVIFWDADLEADKLFLEKLLTALQNNPENSYAYSSFKFGWKDFPCQKFNAQKLKTFNFIPMASLIRRGDFPGFDEDLQKFQDWDMWLTMLEKNKTGIWVPEFLFKANIRSNGLSSWLPSFLYKMPWLPLPTLKKYFYWKNFVLSKHKLKSV</sequence>
<feature type="domain" description="Glycosyltransferase 2-like" evidence="1">
    <location>
        <begin position="7"/>
        <end position="137"/>
    </location>
</feature>
<dbReference type="InterPro" id="IPR050834">
    <property type="entry name" value="Glycosyltransf_2"/>
</dbReference>
<dbReference type="PANTHER" id="PTHR43685">
    <property type="entry name" value="GLYCOSYLTRANSFERASE"/>
    <property type="match status" value="1"/>
</dbReference>
<accession>A0A0G1A909</accession>
<dbReference type="Pfam" id="PF00535">
    <property type="entry name" value="Glycos_transf_2"/>
    <property type="match status" value="1"/>
</dbReference>
<dbReference type="InterPro" id="IPR001173">
    <property type="entry name" value="Glyco_trans_2-like"/>
</dbReference>
<comment type="caution">
    <text evidence="2">The sequence shown here is derived from an EMBL/GenBank/DDBJ whole genome shotgun (WGS) entry which is preliminary data.</text>
</comment>
<dbReference type="Proteomes" id="UP000034837">
    <property type="component" value="Unassembled WGS sequence"/>
</dbReference>
<protein>
    <submittedName>
        <fullName evidence="2">CapM</fullName>
    </submittedName>
</protein>